<feature type="region of interest" description="Disordered" evidence="1">
    <location>
        <begin position="79"/>
        <end position="176"/>
    </location>
</feature>
<reference evidence="4" key="1">
    <citation type="submission" date="2018-03" db="EMBL/GenBank/DDBJ databases">
        <title>Genome sequencing of Melaminivora sp. strain SC2-7.</title>
        <authorList>
            <person name="Kim S.-J."/>
            <person name="Heo J."/>
            <person name="Ahn J.-H."/>
            <person name="Kwon S.-W."/>
        </authorList>
    </citation>
    <scope>NUCLEOTIDE SEQUENCE [LARGE SCALE GENOMIC DNA]</scope>
    <source>
        <strain evidence="4">SC2-7</strain>
    </source>
</reference>
<dbReference type="RefSeq" id="WP_106845912.1">
    <property type="nucleotide sequence ID" value="NZ_CP027792.1"/>
</dbReference>
<feature type="signal peptide" evidence="2">
    <location>
        <begin position="1"/>
        <end position="27"/>
    </location>
</feature>
<dbReference type="EMBL" id="CP027792">
    <property type="protein sequence ID" value="AVP57356.1"/>
    <property type="molecule type" value="Genomic_DNA"/>
</dbReference>
<dbReference type="PROSITE" id="PS51257">
    <property type="entry name" value="PROKAR_LIPOPROTEIN"/>
    <property type="match status" value="1"/>
</dbReference>
<dbReference type="Proteomes" id="UP000241829">
    <property type="component" value="Chromosome"/>
</dbReference>
<feature type="compositionally biased region" description="Basic and acidic residues" evidence="1">
    <location>
        <begin position="79"/>
        <end position="170"/>
    </location>
</feature>
<evidence type="ECO:0000256" key="2">
    <source>
        <dbReference type="SAM" id="SignalP"/>
    </source>
</evidence>
<accession>A0A2P1NJZ8</accession>
<name>A0A2P1NJZ8_9BURK</name>
<gene>
    <name evidence="3" type="ORF">C7H73_06485</name>
</gene>
<organism evidence="3 4">
    <name type="scientific">Pulveribacter suum</name>
    <dbReference type="NCBI Taxonomy" id="2116657"/>
    <lineage>
        <taxon>Bacteria</taxon>
        <taxon>Pseudomonadati</taxon>
        <taxon>Pseudomonadota</taxon>
        <taxon>Betaproteobacteria</taxon>
        <taxon>Burkholderiales</taxon>
        <taxon>Comamonadaceae</taxon>
        <taxon>Pulveribacter</taxon>
    </lineage>
</organism>
<keyword evidence="4" id="KW-1185">Reference proteome</keyword>
<evidence type="ECO:0000313" key="3">
    <source>
        <dbReference type="EMBL" id="AVP57356.1"/>
    </source>
</evidence>
<feature type="chain" id="PRO_5015123487" evidence="2">
    <location>
        <begin position="28"/>
        <end position="176"/>
    </location>
</feature>
<evidence type="ECO:0000256" key="1">
    <source>
        <dbReference type="SAM" id="MobiDB-lite"/>
    </source>
</evidence>
<dbReference type="AlphaFoldDB" id="A0A2P1NJZ8"/>
<keyword evidence="2" id="KW-0732">Signal</keyword>
<protein>
    <submittedName>
        <fullName evidence="3">Uncharacterized protein</fullName>
    </submittedName>
</protein>
<sequence length="176" mass="20968">MQQFLQKNIARLGLALGAAVLATGCVAIPGDPYYDAGYSGGYGGPAYYPTTSAVTVYEQPGVIYTAPPPGWRAEAWREHQWRESRERDRQRELQRNERERRDWERQREAERRDMDRRRDAQQRDIERQREAQRREAERRREADREQAHRPPRDHRSGRSLEDALRDDAVRRQQWPR</sequence>
<dbReference type="KEGG" id="melm:C7H73_06485"/>
<evidence type="ECO:0000313" key="4">
    <source>
        <dbReference type="Proteomes" id="UP000241829"/>
    </source>
</evidence>
<proteinExistence type="predicted"/>